<feature type="transmembrane region" description="Helical" evidence="9">
    <location>
        <begin position="121"/>
        <end position="140"/>
    </location>
</feature>
<dbReference type="Gene3D" id="1.20.1530.20">
    <property type="match status" value="1"/>
</dbReference>
<feature type="transmembrane region" description="Helical" evidence="9">
    <location>
        <begin position="59"/>
        <end position="77"/>
    </location>
</feature>
<keyword evidence="7" id="KW-0406">Ion transport</keyword>
<evidence type="ECO:0000313" key="11">
    <source>
        <dbReference type="EMBL" id="GGG82583.1"/>
    </source>
</evidence>
<evidence type="ECO:0000256" key="7">
    <source>
        <dbReference type="ARBA" id="ARBA00023065"/>
    </source>
</evidence>
<reference evidence="11" key="1">
    <citation type="journal article" date="2014" name="Int. J. Syst. Evol. Microbiol.">
        <title>Complete genome sequence of Corynebacterium casei LMG S-19264T (=DSM 44701T), isolated from a smear-ripened cheese.</title>
        <authorList>
            <consortium name="US DOE Joint Genome Institute (JGI-PGF)"/>
            <person name="Walter F."/>
            <person name="Albersmeier A."/>
            <person name="Kalinowski J."/>
            <person name="Ruckert C."/>
        </authorList>
    </citation>
    <scope>NUCLEOTIDE SEQUENCE</scope>
    <source>
        <strain evidence="11">CGMCC 1.12997</strain>
    </source>
</reference>
<dbReference type="GO" id="GO:1902600">
    <property type="term" value="P:proton transmembrane transport"/>
    <property type="evidence" value="ECO:0007669"/>
    <property type="project" value="InterPro"/>
</dbReference>
<evidence type="ECO:0000256" key="2">
    <source>
        <dbReference type="ARBA" id="ARBA00022448"/>
    </source>
</evidence>
<feature type="transmembrane region" description="Helical" evidence="9">
    <location>
        <begin position="382"/>
        <end position="403"/>
    </location>
</feature>
<feature type="transmembrane region" description="Helical" evidence="9">
    <location>
        <begin position="152"/>
        <end position="175"/>
    </location>
</feature>
<feature type="transmembrane region" description="Helical" evidence="9">
    <location>
        <begin position="34"/>
        <end position="53"/>
    </location>
</feature>
<evidence type="ECO:0000256" key="4">
    <source>
        <dbReference type="ARBA" id="ARBA00022475"/>
    </source>
</evidence>
<dbReference type="AlphaFoldDB" id="A0A917M6S8"/>
<keyword evidence="3" id="KW-0050">Antiport</keyword>
<feature type="transmembrane region" description="Helical" evidence="9">
    <location>
        <begin position="89"/>
        <end position="109"/>
    </location>
</feature>
<dbReference type="InterPro" id="IPR038770">
    <property type="entry name" value="Na+/solute_symporter_sf"/>
</dbReference>
<protein>
    <submittedName>
        <fullName evidence="11">Sodium:proton antiporter</fullName>
    </submittedName>
</protein>
<feature type="transmembrane region" description="Helical" evidence="9">
    <location>
        <begin position="324"/>
        <end position="344"/>
    </location>
</feature>
<reference evidence="11" key="2">
    <citation type="submission" date="2020-09" db="EMBL/GenBank/DDBJ databases">
        <authorList>
            <person name="Sun Q."/>
            <person name="Zhou Y."/>
        </authorList>
    </citation>
    <scope>NUCLEOTIDE SEQUENCE</scope>
    <source>
        <strain evidence="11">CGMCC 1.12997</strain>
    </source>
</reference>
<dbReference type="PANTHER" id="PTHR32507">
    <property type="entry name" value="NA(+)/H(+) ANTIPORTER 1"/>
    <property type="match status" value="1"/>
</dbReference>
<dbReference type="Proteomes" id="UP000647241">
    <property type="component" value="Unassembled WGS sequence"/>
</dbReference>
<evidence type="ECO:0000256" key="9">
    <source>
        <dbReference type="SAM" id="Phobius"/>
    </source>
</evidence>
<feature type="transmembrane region" description="Helical" evidence="9">
    <location>
        <begin position="6"/>
        <end position="22"/>
    </location>
</feature>
<accession>A0A917M6S8</accession>
<keyword evidence="2" id="KW-0813">Transport</keyword>
<keyword evidence="8 9" id="KW-0472">Membrane</keyword>
<keyword evidence="5 9" id="KW-0812">Transmembrane</keyword>
<feature type="transmembrane region" description="Helical" evidence="9">
    <location>
        <begin position="227"/>
        <end position="243"/>
    </location>
</feature>
<feature type="transmembrane region" description="Helical" evidence="9">
    <location>
        <begin position="187"/>
        <end position="215"/>
    </location>
</feature>
<keyword evidence="6 9" id="KW-1133">Transmembrane helix</keyword>
<dbReference type="RefSeq" id="WP_188554785.1">
    <property type="nucleotide sequence ID" value="NZ_BMGT01000003.1"/>
</dbReference>
<evidence type="ECO:0000256" key="8">
    <source>
        <dbReference type="ARBA" id="ARBA00023136"/>
    </source>
</evidence>
<dbReference type="GO" id="GO:0015297">
    <property type="term" value="F:antiporter activity"/>
    <property type="evidence" value="ECO:0007669"/>
    <property type="project" value="UniProtKB-KW"/>
</dbReference>
<name>A0A917M6S8_9BACT</name>
<evidence type="ECO:0000256" key="6">
    <source>
        <dbReference type="ARBA" id="ARBA00022989"/>
    </source>
</evidence>
<keyword evidence="12" id="KW-1185">Reference proteome</keyword>
<sequence>MTLTLTNFLGLLGGLLVLAFVTNRFSRRTRVPDVIVLLICGIVLGPVLHWIHADRFPELIRGVGTVALILILFAAGLELDLRRALKQFTAGMTLAILSYGLTFAGVAYFCMRVLSMERMPSLLIAAALACMSSSIILPTLDQLDLRHDLKTTLVIEASFGDGLGAIGVGVLLGLANGGSMSLHTSSGAILGSAFAMFIFKFLLAFVVAVAAGFLWVRLLPSVSDKQFWQVLTFAVVLIVYSITDAIGGSSLFAVMVFGATLASLLDPQNSMQRFGFEIIAPGHSDKIHSFHSELAFLVRSFFFVLLGAMIQFDGLKKQLLPSLGILGVFLIARILAVFCSRIVWRGASYRELEFATLLIPRGLITAVLALEVIQAAPTGLAYFPSLTFALILFTNVLILPASIRARALAPITFPATDPRSAETSAEGQAREK</sequence>
<keyword evidence="4" id="KW-1003">Cell membrane</keyword>
<gene>
    <name evidence="11" type="primary">napA</name>
    <name evidence="11" type="ORF">GCM10011585_27710</name>
</gene>
<evidence type="ECO:0000259" key="10">
    <source>
        <dbReference type="Pfam" id="PF00999"/>
    </source>
</evidence>
<evidence type="ECO:0000256" key="5">
    <source>
        <dbReference type="ARBA" id="ARBA00022692"/>
    </source>
</evidence>
<dbReference type="GO" id="GO:0005886">
    <property type="term" value="C:plasma membrane"/>
    <property type="evidence" value="ECO:0007669"/>
    <property type="project" value="UniProtKB-SubCell"/>
</dbReference>
<feature type="domain" description="Cation/H+ exchanger transmembrane" evidence="10">
    <location>
        <begin position="17"/>
        <end position="394"/>
    </location>
</feature>
<feature type="transmembrane region" description="Helical" evidence="9">
    <location>
        <begin position="356"/>
        <end position="376"/>
    </location>
</feature>
<dbReference type="EMBL" id="BMGT01000003">
    <property type="protein sequence ID" value="GGG82583.1"/>
    <property type="molecule type" value="Genomic_DNA"/>
</dbReference>
<feature type="transmembrane region" description="Helical" evidence="9">
    <location>
        <begin position="294"/>
        <end position="312"/>
    </location>
</feature>
<dbReference type="Pfam" id="PF00999">
    <property type="entry name" value="Na_H_Exchanger"/>
    <property type="match status" value="1"/>
</dbReference>
<evidence type="ECO:0000256" key="1">
    <source>
        <dbReference type="ARBA" id="ARBA00004651"/>
    </source>
</evidence>
<evidence type="ECO:0000313" key="12">
    <source>
        <dbReference type="Proteomes" id="UP000647241"/>
    </source>
</evidence>
<comment type="subcellular location">
    <subcellularLocation>
        <location evidence="1">Cell membrane</location>
        <topology evidence="1">Multi-pass membrane protein</topology>
    </subcellularLocation>
</comment>
<dbReference type="InterPro" id="IPR006153">
    <property type="entry name" value="Cation/H_exchanger_TM"/>
</dbReference>
<dbReference type="PANTHER" id="PTHR32507:SF0">
    <property type="entry name" value="NA(+)_H(+) ANTIPORTER 2-RELATED"/>
    <property type="match status" value="1"/>
</dbReference>
<proteinExistence type="predicted"/>
<organism evidence="11 12">
    <name type="scientific">Edaphobacter dinghuensis</name>
    <dbReference type="NCBI Taxonomy" id="1560005"/>
    <lineage>
        <taxon>Bacteria</taxon>
        <taxon>Pseudomonadati</taxon>
        <taxon>Acidobacteriota</taxon>
        <taxon>Terriglobia</taxon>
        <taxon>Terriglobales</taxon>
        <taxon>Acidobacteriaceae</taxon>
        <taxon>Edaphobacter</taxon>
    </lineage>
</organism>
<evidence type="ECO:0000256" key="3">
    <source>
        <dbReference type="ARBA" id="ARBA00022449"/>
    </source>
</evidence>
<comment type="caution">
    <text evidence="11">The sequence shown here is derived from an EMBL/GenBank/DDBJ whole genome shotgun (WGS) entry which is preliminary data.</text>
</comment>